<reference evidence="15" key="1">
    <citation type="journal article" date="2016" name="Nature">
        <title>The genome of the seagrass Zostera marina reveals angiosperm adaptation to the sea.</title>
        <authorList>
            <person name="Olsen J.L."/>
            <person name="Rouze P."/>
            <person name="Verhelst B."/>
            <person name="Lin Y.-C."/>
            <person name="Bayer T."/>
            <person name="Collen J."/>
            <person name="Dattolo E."/>
            <person name="De Paoli E."/>
            <person name="Dittami S."/>
            <person name="Maumus F."/>
            <person name="Michel G."/>
            <person name="Kersting A."/>
            <person name="Lauritano C."/>
            <person name="Lohaus R."/>
            <person name="Toepel M."/>
            <person name="Tonon T."/>
            <person name="Vanneste K."/>
            <person name="Amirebrahimi M."/>
            <person name="Brakel J."/>
            <person name="Bostroem C."/>
            <person name="Chovatia M."/>
            <person name="Grimwood J."/>
            <person name="Jenkins J.W."/>
            <person name="Jueterbock A."/>
            <person name="Mraz A."/>
            <person name="Stam W.T."/>
            <person name="Tice H."/>
            <person name="Bornberg-Bauer E."/>
            <person name="Green P.J."/>
            <person name="Pearson G.A."/>
            <person name="Procaccini G."/>
            <person name="Duarte C.M."/>
            <person name="Schmutz J."/>
            <person name="Reusch T.B.H."/>
            <person name="Van de Peer Y."/>
        </authorList>
    </citation>
    <scope>NUCLEOTIDE SEQUENCE [LARGE SCALE GENOMIC DNA]</scope>
    <source>
        <strain evidence="15">cv. Finnish</strain>
    </source>
</reference>
<dbReference type="UniPathway" id="UPA00378"/>
<evidence type="ECO:0000256" key="7">
    <source>
        <dbReference type="ARBA" id="ARBA00022692"/>
    </source>
</evidence>
<dbReference type="OrthoDB" id="414175at2759"/>
<keyword evidence="6 14" id="KW-0808">Transferase</keyword>
<dbReference type="Pfam" id="PF01762">
    <property type="entry name" value="Galactosyl_T"/>
    <property type="match status" value="1"/>
</dbReference>
<keyword evidence="9 13" id="KW-1133">Transmembrane helix</keyword>
<keyword evidence="15" id="KW-1185">Reference proteome</keyword>
<evidence type="ECO:0000256" key="3">
    <source>
        <dbReference type="ARBA" id="ARBA00004922"/>
    </source>
</evidence>
<keyword evidence="5 13" id="KW-0328">Glycosyltransferase</keyword>
<feature type="transmembrane region" description="Helical" evidence="13">
    <location>
        <begin position="21"/>
        <end position="46"/>
    </location>
</feature>
<evidence type="ECO:0000256" key="10">
    <source>
        <dbReference type="ARBA" id="ARBA00023034"/>
    </source>
</evidence>
<gene>
    <name evidence="14" type="ORF">ZOSMA_119G00230</name>
</gene>
<name>A0A0K9Q3Q1_ZOSMR</name>
<evidence type="ECO:0000256" key="6">
    <source>
        <dbReference type="ARBA" id="ARBA00022679"/>
    </source>
</evidence>
<keyword evidence="12 13" id="KW-0464">Manganese</keyword>
<comment type="caution">
    <text evidence="14">The sequence shown here is derived from an EMBL/GenBank/DDBJ whole genome shotgun (WGS) entry which is preliminary data.</text>
</comment>
<evidence type="ECO:0000256" key="13">
    <source>
        <dbReference type="RuleBase" id="RU363063"/>
    </source>
</evidence>
<proteinExistence type="inferred from homology"/>
<keyword evidence="8 13" id="KW-0735">Signal-anchor</keyword>
<keyword evidence="10 13" id="KW-0333">Golgi apparatus</keyword>
<keyword evidence="11 13" id="KW-0472">Membrane</keyword>
<comment type="subcellular location">
    <subcellularLocation>
        <location evidence="2 13">Golgi apparatus membrane</location>
        <topology evidence="2 13">Single-pass type II membrane protein</topology>
    </subcellularLocation>
</comment>
<organism evidence="14 15">
    <name type="scientific">Zostera marina</name>
    <name type="common">Eelgrass</name>
    <dbReference type="NCBI Taxonomy" id="29655"/>
    <lineage>
        <taxon>Eukaryota</taxon>
        <taxon>Viridiplantae</taxon>
        <taxon>Streptophyta</taxon>
        <taxon>Embryophyta</taxon>
        <taxon>Tracheophyta</taxon>
        <taxon>Spermatophyta</taxon>
        <taxon>Magnoliopsida</taxon>
        <taxon>Liliopsida</taxon>
        <taxon>Zosteraceae</taxon>
        <taxon>Zostera</taxon>
    </lineage>
</organism>
<evidence type="ECO:0000313" key="14">
    <source>
        <dbReference type="EMBL" id="KMZ75117.1"/>
    </source>
</evidence>
<dbReference type="OMA" id="VWNISCS"/>
<evidence type="ECO:0000256" key="12">
    <source>
        <dbReference type="ARBA" id="ARBA00023211"/>
    </source>
</evidence>
<dbReference type="GO" id="GO:0000139">
    <property type="term" value="C:Golgi membrane"/>
    <property type="evidence" value="ECO:0000318"/>
    <property type="project" value="GO_Central"/>
</dbReference>
<accession>A0A0K9Q3Q1</accession>
<dbReference type="PANTHER" id="PTHR11214">
    <property type="entry name" value="BETA-1,3-N-ACETYLGLUCOSAMINYLTRANSFERASE"/>
    <property type="match status" value="1"/>
</dbReference>
<dbReference type="AlphaFoldDB" id="A0A0K9Q3Q1"/>
<evidence type="ECO:0000256" key="5">
    <source>
        <dbReference type="ARBA" id="ARBA00022676"/>
    </source>
</evidence>
<comment type="pathway">
    <text evidence="3">Protein modification; protein glycosylation.</text>
</comment>
<comment type="similarity">
    <text evidence="4 13">Belongs to the glycosyltransferase 31 family.</text>
</comment>
<dbReference type="PANTHER" id="PTHR11214:SF290">
    <property type="entry name" value="BETA-1,3-GALACTOSYLTRANSFERASE 13-RELATED"/>
    <property type="match status" value="1"/>
</dbReference>
<dbReference type="InterPro" id="IPR002659">
    <property type="entry name" value="Glyco_trans_31"/>
</dbReference>
<dbReference type="EMBL" id="LFYR01000215">
    <property type="protein sequence ID" value="KMZ75117.1"/>
    <property type="molecule type" value="Genomic_DNA"/>
</dbReference>
<dbReference type="EC" id="2.4.1.-" evidence="13"/>
<evidence type="ECO:0000256" key="9">
    <source>
        <dbReference type="ARBA" id="ARBA00022989"/>
    </source>
</evidence>
<protein>
    <recommendedName>
        <fullName evidence="13">Hexosyltransferase</fullName>
        <ecNumber evidence="13">2.4.1.-</ecNumber>
    </recommendedName>
</protein>
<evidence type="ECO:0000256" key="2">
    <source>
        <dbReference type="ARBA" id="ARBA00004323"/>
    </source>
</evidence>
<evidence type="ECO:0000313" key="15">
    <source>
        <dbReference type="Proteomes" id="UP000036987"/>
    </source>
</evidence>
<dbReference type="GO" id="GO:0008378">
    <property type="term" value="F:galactosyltransferase activity"/>
    <property type="evidence" value="ECO:0000318"/>
    <property type="project" value="GO_Central"/>
</dbReference>
<evidence type="ECO:0000256" key="11">
    <source>
        <dbReference type="ARBA" id="ARBA00023136"/>
    </source>
</evidence>
<dbReference type="Gene3D" id="3.90.550.50">
    <property type="match status" value="1"/>
</dbReference>
<evidence type="ECO:0000256" key="8">
    <source>
        <dbReference type="ARBA" id="ARBA00022968"/>
    </source>
</evidence>
<keyword evidence="7 13" id="KW-0812">Transmembrane</keyword>
<dbReference type="Proteomes" id="UP000036987">
    <property type="component" value="Unassembled WGS sequence"/>
</dbReference>
<sequence length="322" mass="37066">MGKYFKSPQFFCFNQRSIFSTIFANSPYLAIGIFCFFLGFLGSSFYEFRQCPVILGKSSRHKVMAFVGIHTGFSSVGRRNALRKTWMSSDRDGLRRLEESTGLAFKFVIGRSSNRSELAELEKEIRKYDDFLLLDYDEENNKNLSFKTLAYFKEAYRLYDSKFYVKVNDGVYLRPDRLSLLLAKNRSHSLTYIGCMKNGNVVKDPTHKGYDNFHYLLKSEYFRYAHGTMYALSSDVVSSLVSMKNDSFRMFSNEDVLIGSWMLAMNIDHEHVEELCQLKCTSSSIAVWNISCSGVCQPENQLIKLHKMDICSKTPTIVSSID</sequence>
<evidence type="ECO:0000256" key="1">
    <source>
        <dbReference type="ARBA" id="ARBA00001936"/>
    </source>
</evidence>
<comment type="cofactor">
    <cofactor evidence="1 13">
        <name>Mn(2+)</name>
        <dbReference type="ChEBI" id="CHEBI:29035"/>
    </cofactor>
</comment>
<evidence type="ECO:0000256" key="4">
    <source>
        <dbReference type="ARBA" id="ARBA00008661"/>
    </source>
</evidence>